<comment type="caution">
    <text evidence="1">The sequence shown here is derived from an EMBL/GenBank/DDBJ whole genome shotgun (WGS) entry which is preliminary data.</text>
</comment>
<dbReference type="EMBL" id="CM042045">
    <property type="protein sequence ID" value="KAI3682902.1"/>
    <property type="molecule type" value="Genomic_DNA"/>
</dbReference>
<sequence>MRTLQTHVCVAPLDYLQNGRDSLDNAKSAKVDRRKWLASFVRLLTVTLGSNLGDGVTVASNFADSFVKYDSSEHFALSILLYNRDWRDRLVLLWFSRCSKVYKVKIPLHELMVSYTIFQRLIIGVYATVKSCSRRTEKGILRKWNSRFDAWPYLEKFSEDAASEISAELHGAPDLIIGNYSDGNLVASLLSYKMSVTQILTRKMQCNIAHALEKTKYRDSDLYRKKSDEKYHFSCQLK</sequence>
<reference evidence="2" key="1">
    <citation type="journal article" date="2022" name="Mol. Ecol. Resour.">
        <title>The genomes of chicory, endive, great burdock and yacon provide insights into Asteraceae palaeo-polyploidization history and plant inulin production.</title>
        <authorList>
            <person name="Fan W."/>
            <person name="Wang S."/>
            <person name="Wang H."/>
            <person name="Wang A."/>
            <person name="Jiang F."/>
            <person name="Liu H."/>
            <person name="Zhao H."/>
            <person name="Xu D."/>
            <person name="Zhang Y."/>
        </authorList>
    </citation>
    <scope>NUCLEOTIDE SEQUENCE [LARGE SCALE GENOMIC DNA]</scope>
    <source>
        <strain evidence="2">cv. Yunnan</strain>
    </source>
</reference>
<proteinExistence type="predicted"/>
<evidence type="ECO:0000313" key="2">
    <source>
        <dbReference type="Proteomes" id="UP001056120"/>
    </source>
</evidence>
<keyword evidence="2" id="KW-1185">Reference proteome</keyword>
<gene>
    <name evidence="1" type="ORF">L1987_83264</name>
</gene>
<evidence type="ECO:0000313" key="1">
    <source>
        <dbReference type="EMBL" id="KAI3682902.1"/>
    </source>
</evidence>
<accession>A0ACB8YBQ9</accession>
<name>A0ACB8YBQ9_9ASTR</name>
<organism evidence="1 2">
    <name type="scientific">Smallanthus sonchifolius</name>
    <dbReference type="NCBI Taxonomy" id="185202"/>
    <lineage>
        <taxon>Eukaryota</taxon>
        <taxon>Viridiplantae</taxon>
        <taxon>Streptophyta</taxon>
        <taxon>Embryophyta</taxon>
        <taxon>Tracheophyta</taxon>
        <taxon>Spermatophyta</taxon>
        <taxon>Magnoliopsida</taxon>
        <taxon>eudicotyledons</taxon>
        <taxon>Gunneridae</taxon>
        <taxon>Pentapetalae</taxon>
        <taxon>asterids</taxon>
        <taxon>campanulids</taxon>
        <taxon>Asterales</taxon>
        <taxon>Asteraceae</taxon>
        <taxon>Asteroideae</taxon>
        <taxon>Heliantheae alliance</taxon>
        <taxon>Millerieae</taxon>
        <taxon>Smallanthus</taxon>
    </lineage>
</organism>
<protein>
    <submittedName>
        <fullName evidence="1">Uncharacterized protein</fullName>
    </submittedName>
</protein>
<reference evidence="1 2" key="2">
    <citation type="journal article" date="2022" name="Mol. Ecol. Resour.">
        <title>The genomes of chicory, endive, great burdock and yacon provide insights into Asteraceae paleo-polyploidization history and plant inulin production.</title>
        <authorList>
            <person name="Fan W."/>
            <person name="Wang S."/>
            <person name="Wang H."/>
            <person name="Wang A."/>
            <person name="Jiang F."/>
            <person name="Liu H."/>
            <person name="Zhao H."/>
            <person name="Xu D."/>
            <person name="Zhang Y."/>
        </authorList>
    </citation>
    <scope>NUCLEOTIDE SEQUENCE [LARGE SCALE GENOMIC DNA]</scope>
    <source>
        <strain evidence="2">cv. Yunnan</strain>
        <tissue evidence="1">Leaves</tissue>
    </source>
</reference>
<dbReference type="Proteomes" id="UP001056120">
    <property type="component" value="Linkage Group LG28"/>
</dbReference>